<gene>
    <name evidence="1" type="ORF">HG933_11305</name>
</gene>
<accession>A0A848EVQ9</accession>
<dbReference type="Pfam" id="PF11753">
    <property type="entry name" value="DUF3310"/>
    <property type="match status" value="1"/>
</dbReference>
<protein>
    <submittedName>
        <fullName evidence="1">DUF3310 domain-containing protein</fullName>
    </submittedName>
</protein>
<dbReference type="AlphaFoldDB" id="A0A848EVQ9"/>
<organism evidence="1 2">
    <name type="scientific">Megasphaera elsdenii</name>
    <dbReference type="NCBI Taxonomy" id="907"/>
    <lineage>
        <taxon>Bacteria</taxon>
        <taxon>Bacillati</taxon>
        <taxon>Bacillota</taxon>
        <taxon>Negativicutes</taxon>
        <taxon>Veillonellales</taxon>
        <taxon>Veillonellaceae</taxon>
        <taxon>Megasphaera</taxon>
    </lineage>
</organism>
<proteinExistence type="predicted"/>
<evidence type="ECO:0000313" key="2">
    <source>
        <dbReference type="Proteomes" id="UP000536773"/>
    </source>
</evidence>
<dbReference type="Proteomes" id="UP000536773">
    <property type="component" value="Unassembled WGS sequence"/>
</dbReference>
<dbReference type="RefSeq" id="WP_169014005.1">
    <property type="nucleotide sequence ID" value="NZ_JABBJH010000026.1"/>
</dbReference>
<reference evidence="1 2" key="1">
    <citation type="submission" date="2020-04" db="EMBL/GenBank/DDBJ databases">
        <authorList>
            <person name="Hitch T.C.A."/>
            <person name="Wylensek D."/>
            <person name="Clavel T."/>
        </authorList>
    </citation>
    <scope>NUCLEOTIDE SEQUENCE [LARGE SCALE GENOMIC DNA]</scope>
    <source>
        <strain evidence="1 2">WCA-386-APC-2A</strain>
    </source>
</reference>
<comment type="caution">
    <text evidence="1">The sequence shown here is derived from an EMBL/GenBank/DDBJ whole genome shotgun (WGS) entry which is preliminary data.</text>
</comment>
<evidence type="ECO:0000313" key="1">
    <source>
        <dbReference type="EMBL" id="NMK39939.1"/>
    </source>
</evidence>
<dbReference type="InterPro" id="IPR021739">
    <property type="entry name" value="SaV-like"/>
</dbReference>
<sequence length="86" mass="9965">MNDVQHPDHYTWKGVECKTVIETMTNGLDGQEAYYVGNVVKYLYRYPKKGTALKDLMKARQYLDFLITNQEVRESASTSRIGKDKD</sequence>
<dbReference type="EMBL" id="JABBJH010000026">
    <property type="protein sequence ID" value="NMK39939.1"/>
    <property type="molecule type" value="Genomic_DNA"/>
</dbReference>
<name>A0A848EVQ9_MEGEL</name>